<feature type="transmembrane region" description="Helical" evidence="9">
    <location>
        <begin position="386"/>
        <end position="409"/>
    </location>
</feature>
<dbReference type="Gene3D" id="3.10.20.370">
    <property type="match status" value="1"/>
</dbReference>
<keyword evidence="9" id="KW-1133">Transmembrane helix</keyword>
<keyword evidence="6" id="KW-0378">Hydrolase</keyword>
<gene>
    <name evidence="12" type="ORF">AAG570_013019</name>
</gene>
<keyword evidence="4" id="KW-0540">Nuclease</keyword>
<evidence type="ECO:0000256" key="1">
    <source>
        <dbReference type="ARBA" id="ARBA00012493"/>
    </source>
</evidence>
<dbReference type="EMBL" id="JBFDAA010000008">
    <property type="protein sequence ID" value="KAL1130079.1"/>
    <property type="molecule type" value="Genomic_DNA"/>
</dbReference>
<proteinExistence type="predicted"/>
<feature type="domain" description="Integrase zinc-binding" evidence="11">
    <location>
        <begin position="292"/>
        <end position="342"/>
    </location>
</feature>
<dbReference type="InterPro" id="IPR050951">
    <property type="entry name" value="Retrovirus_Pol_polyprotein"/>
</dbReference>
<dbReference type="InterPro" id="IPR043502">
    <property type="entry name" value="DNA/RNA_pol_sf"/>
</dbReference>
<dbReference type="Pfam" id="PF17917">
    <property type="entry name" value="RT_RNaseH"/>
    <property type="match status" value="1"/>
</dbReference>
<feature type="compositionally biased region" description="Basic and acidic residues" evidence="8">
    <location>
        <begin position="251"/>
        <end position="261"/>
    </location>
</feature>
<dbReference type="PANTHER" id="PTHR37984:SF5">
    <property type="entry name" value="PROTEIN NYNRIN-LIKE"/>
    <property type="match status" value="1"/>
</dbReference>
<dbReference type="CDD" id="cd09274">
    <property type="entry name" value="RNase_HI_RT_Ty3"/>
    <property type="match status" value="1"/>
</dbReference>
<dbReference type="InterPro" id="IPR041373">
    <property type="entry name" value="RT_RNaseH"/>
</dbReference>
<dbReference type="Gene3D" id="1.10.340.70">
    <property type="match status" value="1"/>
</dbReference>
<evidence type="ECO:0000256" key="3">
    <source>
        <dbReference type="ARBA" id="ARBA00022695"/>
    </source>
</evidence>
<comment type="caution">
    <text evidence="12">The sequence shown here is derived from an EMBL/GenBank/DDBJ whole genome shotgun (WGS) entry which is preliminary data.</text>
</comment>
<keyword evidence="9" id="KW-0472">Membrane</keyword>
<evidence type="ECO:0000259" key="11">
    <source>
        <dbReference type="Pfam" id="PF17921"/>
    </source>
</evidence>
<dbReference type="GO" id="GO:0004519">
    <property type="term" value="F:endonuclease activity"/>
    <property type="evidence" value="ECO:0007669"/>
    <property type="project" value="UniProtKB-KW"/>
</dbReference>
<evidence type="ECO:0000256" key="7">
    <source>
        <dbReference type="ARBA" id="ARBA00022918"/>
    </source>
</evidence>
<dbReference type="FunFam" id="3.10.20.370:FF:000001">
    <property type="entry name" value="Retrovirus-related Pol polyprotein from transposon 17.6-like protein"/>
    <property type="match status" value="1"/>
</dbReference>
<evidence type="ECO:0000313" key="13">
    <source>
        <dbReference type="Proteomes" id="UP001558652"/>
    </source>
</evidence>
<evidence type="ECO:0000256" key="6">
    <source>
        <dbReference type="ARBA" id="ARBA00022801"/>
    </source>
</evidence>
<name>A0ABD0Z3U7_9HEMI</name>
<accession>A0ABD0Z3U7</accession>
<dbReference type="AlphaFoldDB" id="A0ABD0Z3U7"/>
<feature type="domain" description="Reverse transcriptase RNase H-like" evidence="10">
    <location>
        <begin position="97"/>
        <end position="200"/>
    </location>
</feature>
<keyword evidence="13" id="KW-1185">Reference proteome</keyword>
<dbReference type="GO" id="GO:0016787">
    <property type="term" value="F:hydrolase activity"/>
    <property type="evidence" value="ECO:0007669"/>
    <property type="project" value="UniProtKB-KW"/>
</dbReference>
<keyword evidence="3" id="KW-0548">Nucleotidyltransferase</keyword>
<keyword evidence="5" id="KW-0255">Endonuclease</keyword>
<organism evidence="12 13">
    <name type="scientific">Ranatra chinensis</name>
    <dbReference type="NCBI Taxonomy" id="642074"/>
    <lineage>
        <taxon>Eukaryota</taxon>
        <taxon>Metazoa</taxon>
        <taxon>Ecdysozoa</taxon>
        <taxon>Arthropoda</taxon>
        <taxon>Hexapoda</taxon>
        <taxon>Insecta</taxon>
        <taxon>Pterygota</taxon>
        <taxon>Neoptera</taxon>
        <taxon>Paraneoptera</taxon>
        <taxon>Hemiptera</taxon>
        <taxon>Heteroptera</taxon>
        <taxon>Panheteroptera</taxon>
        <taxon>Nepomorpha</taxon>
        <taxon>Nepidae</taxon>
        <taxon>Ranatrinae</taxon>
        <taxon>Ranatra</taxon>
    </lineage>
</organism>
<evidence type="ECO:0000256" key="5">
    <source>
        <dbReference type="ARBA" id="ARBA00022759"/>
    </source>
</evidence>
<dbReference type="Pfam" id="PF17921">
    <property type="entry name" value="Integrase_H2C2"/>
    <property type="match status" value="1"/>
</dbReference>
<keyword evidence="2" id="KW-0808">Transferase</keyword>
<reference evidence="12 13" key="1">
    <citation type="submission" date="2024-07" db="EMBL/GenBank/DDBJ databases">
        <title>Chromosome-level genome assembly of the water stick insect Ranatra chinensis (Heteroptera: Nepidae).</title>
        <authorList>
            <person name="Liu X."/>
        </authorList>
    </citation>
    <scope>NUCLEOTIDE SEQUENCE [LARGE SCALE GENOMIC DNA]</scope>
    <source>
        <strain evidence="12">Cailab_2021Rc</strain>
        <tissue evidence="12">Muscle</tissue>
    </source>
</reference>
<evidence type="ECO:0000256" key="8">
    <source>
        <dbReference type="SAM" id="MobiDB-lite"/>
    </source>
</evidence>
<evidence type="ECO:0000256" key="9">
    <source>
        <dbReference type="SAM" id="Phobius"/>
    </source>
</evidence>
<keyword evidence="7" id="KW-0695">RNA-directed DNA polymerase</keyword>
<evidence type="ECO:0000256" key="2">
    <source>
        <dbReference type="ARBA" id="ARBA00022679"/>
    </source>
</evidence>
<dbReference type="GO" id="GO:0003964">
    <property type="term" value="F:RNA-directed DNA polymerase activity"/>
    <property type="evidence" value="ECO:0007669"/>
    <property type="project" value="UniProtKB-KW"/>
</dbReference>
<evidence type="ECO:0000313" key="12">
    <source>
        <dbReference type="EMBL" id="KAL1130079.1"/>
    </source>
</evidence>
<dbReference type="SUPFAM" id="SSF56672">
    <property type="entry name" value="DNA/RNA polymerases"/>
    <property type="match status" value="1"/>
</dbReference>
<dbReference type="Proteomes" id="UP001558652">
    <property type="component" value="Unassembled WGS sequence"/>
</dbReference>
<evidence type="ECO:0000259" key="10">
    <source>
        <dbReference type="Pfam" id="PF17917"/>
    </source>
</evidence>
<sequence length="417" mass="46981">MSFGLKAAPVTFQRLMNEFLEGLDPNAIQVYMDDIIVFDKLRASEEKSSFFTPGHTVSARGVAASPKGPKGVAPGIVVALQGIKKALVTAPILRYPDFARPFILTTDTSGVALGPLLSLVENDEDRPIAYASRKLTDAETRYPAIERELLGIVCGVQQFRPYIWGRHFNIKTDHKPLVWVDKLRENLARITRWKEQLAAYDYSISHTRGSENVMADCLSRSDPESFALRHLWEWAETRPDLPPTEPGTSEEQEKNSTENKGRTRINSKPRQVVLEGTLVKVRTLTDKGDLDAVAKEYHVGKTNHRGIKETVKHLRRQYYWTTMPKSVARVIARCKPCAEAKYERWPEEAPQMLTETPSEPLEAVEVGVMFWAEQKILTLADRLTKFAFAHLHLLAFFGTVGLPGVLVLVKGREFQNA</sequence>
<dbReference type="EC" id="2.7.7.49" evidence="1"/>
<dbReference type="InterPro" id="IPR043128">
    <property type="entry name" value="Rev_trsase/Diguanyl_cyclase"/>
</dbReference>
<dbReference type="PANTHER" id="PTHR37984">
    <property type="entry name" value="PROTEIN CBG26694"/>
    <property type="match status" value="1"/>
</dbReference>
<evidence type="ECO:0000256" key="4">
    <source>
        <dbReference type="ARBA" id="ARBA00022722"/>
    </source>
</evidence>
<dbReference type="InterPro" id="IPR041588">
    <property type="entry name" value="Integrase_H2C2"/>
</dbReference>
<dbReference type="Gene3D" id="3.30.70.270">
    <property type="match status" value="1"/>
</dbReference>
<protein>
    <recommendedName>
        <fullName evidence="1">RNA-directed DNA polymerase</fullName>
        <ecNumber evidence="1">2.7.7.49</ecNumber>
    </recommendedName>
</protein>
<keyword evidence="9" id="KW-0812">Transmembrane</keyword>
<feature type="region of interest" description="Disordered" evidence="8">
    <location>
        <begin position="238"/>
        <end position="268"/>
    </location>
</feature>